<feature type="domain" description="C6" evidence="2">
    <location>
        <begin position="33"/>
        <end position="122"/>
    </location>
</feature>
<dbReference type="WormBase" id="C09G9.3b">
    <property type="protein sequence ID" value="CE42564"/>
    <property type="gene ID" value="WBGene00007494"/>
</dbReference>
<dbReference type="InterPro" id="IPR002601">
    <property type="entry name" value="C6_domain"/>
</dbReference>
<keyword evidence="4" id="KW-1185">Reference proteome</keyword>
<dbReference type="OrthoDB" id="5851039at2759"/>
<dbReference type="AlphaFoldDB" id="B2MZB7"/>
<dbReference type="CTD" id="182463"/>
<evidence type="ECO:0000313" key="3">
    <source>
        <dbReference type="EMBL" id="CAQ48387.1"/>
    </source>
</evidence>
<dbReference type="HOGENOM" id="CLU_1929464_0_0_1"/>
<evidence type="ECO:0000259" key="2">
    <source>
        <dbReference type="SMART" id="SM01048"/>
    </source>
</evidence>
<proteinExistence type="predicted"/>
<keyword evidence="1" id="KW-0732">Signal</keyword>
<dbReference type="GeneID" id="182463"/>
<dbReference type="Bgee" id="WBGene00007494">
    <property type="expression patterns" value="Expressed in embryo and 2 other cell types or tissues"/>
</dbReference>
<dbReference type="OMA" id="WEMGEPP"/>
<sequence>MIIVFLLILRMMPSTHACLQTIPSTTPSPTDCCPVVPLILTDSDFPDGTATFAYDSNTCRTVATATCSSTDTSLDLFAALVGNAVNYLEYAENTATVQLICSSGQWTYTRMGSTLVLTTVECILTNPPTGG</sequence>
<evidence type="ECO:0000313" key="5">
    <source>
        <dbReference type="WormBase" id="C09G9.3b"/>
    </source>
</evidence>
<dbReference type="Proteomes" id="UP000001940">
    <property type="component" value="Chromosome IV"/>
</dbReference>
<gene>
    <name evidence="3 5" type="ORF">C09G9.3</name>
    <name evidence="3" type="ORF">CELE_C09G9.3</name>
</gene>
<dbReference type="EMBL" id="BX284604">
    <property type="protein sequence ID" value="CAQ48387.1"/>
    <property type="molecule type" value="Genomic_DNA"/>
</dbReference>
<reference evidence="3 4" key="1">
    <citation type="journal article" date="1998" name="Science">
        <title>Genome sequence of the nematode C. elegans: a platform for investigating biology.</title>
        <authorList>
            <consortium name="The C. elegans sequencing consortium"/>
            <person name="Sulson J.E."/>
            <person name="Waterston R."/>
        </authorList>
    </citation>
    <scope>NUCLEOTIDE SEQUENCE [LARGE SCALE GENOMIC DNA]</scope>
    <source>
        <strain evidence="3 4">Bristol N2</strain>
    </source>
</reference>
<evidence type="ECO:0000313" key="4">
    <source>
        <dbReference type="Proteomes" id="UP000001940"/>
    </source>
</evidence>
<dbReference type="AGR" id="WB:WBGene00007494"/>
<dbReference type="KEGG" id="cel:CELE_C09G9.3"/>
<organism evidence="3 4">
    <name type="scientific">Caenorhabditis elegans</name>
    <dbReference type="NCBI Taxonomy" id="6239"/>
    <lineage>
        <taxon>Eukaryota</taxon>
        <taxon>Metazoa</taxon>
        <taxon>Ecdysozoa</taxon>
        <taxon>Nematoda</taxon>
        <taxon>Chromadorea</taxon>
        <taxon>Rhabditida</taxon>
        <taxon>Rhabditina</taxon>
        <taxon>Rhabditomorpha</taxon>
        <taxon>Rhabditoidea</taxon>
        <taxon>Rhabditidae</taxon>
        <taxon>Peloderinae</taxon>
        <taxon>Caenorhabditis</taxon>
    </lineage>
</organism>
<evidence type="ECO:0000256" key="1">
    <source>
        <dbReference type="SAM" id="SignalP"/>
    </source>
</evidence>
<dbReference type="ExpressionAtlas" id="B2MZB7">
    <property type="expression patterns" value="baseline and differential"/>
</dbReference>
<feature type="signal peptide" evidence="1">
    <location>
        <begin position="1"/>
        <end position="17"/>
    </location>
</feature>
<feature type="chain" id="PRO_5002779475" evidence="1">
    <location>
        <begin position="18"/>
        <end position="131"/>
    </location>
</feature>
<dbReference type="RefSeq" id="NP_001129846.1">
    <property type="nucleotide sequence ID" value="NM_001136374.3"/>
</dbReference>
<protein>
    <submittedName>
        <fullName evidence="3">C6 domain-containing protein</fullName>
    </submittedName>
</protein>
<accession>B2MZB7</accession>
<name>B2MZB7_CAEEL</name>
<dbReference type="SMART" id="SM01048">
    <property type="entry name" value="C6"/>
    <property type="match status" value="1"/>
</dbReference>